<reference evidence="1 2" key="1">
    <citation type="journal article" date="2020" name="Cell">
        <title>Large-Scale Comparative Analyses of Tick Genomes Elucidate Their Genetic Diversity and Vector Capacities.</title>
        <authorList>
            <consortium name="Tick Genome and Microbiome Consortium (TIGMIC)"/>
            <person name="Jia N."/>
            <person name="Wang J."/>
            <person name="Shi W."/>
            <person name="Du L."/>
            <person name="Sun Y."/>
            <person name="Zhan W."/>
            <person name="Jiang J.F."/>
            <person name="Wang Q."/>
            <person name="Zhang B."/>
            <person name="Ji P."/>
            <person name="Bell-Sakyi L."/>
            <person name="Cui X.M."/>
            <person name="Yuan T.T."/>
            <person name="Jiang B.G."/>
            <person name="Yang W.F."/>
            <person name="Lam T.T."/>
            <person name="Chang Q.C."/>
            <person name="Ding S.J."/>
            <person name="Wang X.J."/>
            <person name="Zhu J.G."/>
            <person name="Ruan X.D."/>
            <person name="Zhao L."/>
            <person name="Wei J.T."/>
            <person name="Ye R.Z."/>
            <person name="Que T.C."/>
            <person name="Du C.H."/>
            <person name="Zhou Y.H."/>
            <person name="Cheng J.X."/>
            <person name="Dai P.F."/>
            <person name="Guo W.B."/>
            <person name="Han X.H."/>
            <person name="Huang E.J."/>
            <person name="Li L.F."/>
            <person name="Wei W."/>
            <person name="Gao Y.C."/>
            <person name="Liu J.Z."/>
            <person name="Shao H.Z."/>
            <person name="Wang X."/>
            <person name="Wang C.C."/>
            <person name="Yang T.C."/>
            <person name="Huo Q.B."/>
            <person name="Li W."/>
            <person name="Chen H.Y."/>
            <person name="Chen S.E."/>
            <person name="Zhou L.G."/>
            <person name="Ni X.B."/>
            <person name="Tian J.H."/>
            <person name="Sheng Y."/>
            <person name="Liu T."/>
            <person name="Pan Y.S."/>
            <person name="Xia L.Y."/>
            <person name="Li J."/>
            <person name="Zhao F."/>
            <person name="Cao W.C."/>
        </authorList>
    </citation>
    <scope>NUCLEOTIDE SEQUENCE [LARGE SCALE GENOMIC DNA]</scope>
    <source>
        <strain evidence="1">Iper-2018</strain>
    </source>
</reference>
<keyword evidence="2" id="KW-1185">Reference proteome</keyword>
<dbReference type="Proteomes" id="UP000805193">
    <property type="component" value="Unassembled WGS sequence"/>
</dbReference>
<evidence type="ECO:0000313" key="2">
    <source>
        <dbReference type="Proteomes" id="UP000805193"/>
    </source>
</evidence>
<comment type="caution">
    <text evidence="1">The sequence shown here is derived from an EMBL/GenBank/DDBJ whole genome shotgun (WGS) entry which is preliminary data.</text>
</comment>
<accession>A0AC60QF45</accession>
<organism evidence="1 2">
    <name type="scientific">Ixodes persulcatus</name>
    <name type="common">Taiga tick</name>
    <dbReference type="NCBI Taxonomy" id="34615"/>
    <lineage>
        <taxon>Eukaryota</taxon>
        <taxon>Metazoa</taxon>
        <taxon>Ecdysozoa</taxon>
        <taxon>Arthropoda</taxon>
        <taxon>Chelicerata</taxon>
        <taxon>Arachnida</taxon>
        <taxon>Acari</taxon>
        <taxon>Parasitiformes</taxon>
        <taxon>Ixodida</taxon>
        <taxon>Ixodoidea</taxon>
        <taxon>Ixodidae</taxon>
        <taxon>Ixodinae</taxon>
        <taxon>Ixodes</taxon>
    </lineage>
</organism>
<protein>
    <submittedName>
        <fullName evidence="1">Uncharacterized protein</fullName>
    </submittedName>
</protein>
<evidence type="ECO:0000313" key="1">
    <source>
        <dbReference type="EMBL" id="KAG0432680.1"/>
    </source>
</evidence>
<proteinExistence type="predicted"/>
<dbReference type="EMBL" id="JABSTQ010009126">
    <property type="protein sequence ID" value="KAG0432680.1"/>
    <property type="molecule type" value="Genomic_DNA"/>
</dbReference>
<name>A0AC60QF45_IXOPE</name>
<gene>
    <name evidence="1" type="ORF">HPB47_020621</name>
</gene>
<sequence length="222" mass="25962">MQCFSQGEPLSEPSRRPRHTEGKMEDMEVDDRLPFPPFFHPRRAGHRHGRDDTEEDILLFQTAFCLMFSVPEPRPKIEGYIETVISRYNDEKFRQNFRLHRSTCEKLIADFATSTAYPDRSSHGGTPQKTPEHHILVFLWYAGNKTSIRDIAGRFGVSESTCHTMITRVMTHLCQIAYRIIRFPYDLDKLSSDFEQASSCTTLARLLIYSWETRRLLRQTKL</sequence>